<evidence type="ECO:0000313" key="8">
    <source>
        <dbReference type="Proteomes" id="UP001212997"/>
    </source>
</evidence>
<dbReference type="Pfam" id="PF00899">
    <property type="entry name" value="ThiF"/>
    <property type="match status" value="1"/>
</dbReference>
<dbReference type="AlphaFoldDB" id="A0AAD5UYJ5"/>
<reference evidence="7" key="1">
    <citation type="submission" date="2022-07" db="EMBL/GenBank/DDBJ databases">
        <title>Genome Sequence of Physisporinus lineatus.</title>
        <authorList>
            <person name="Buettner E."/>
        </authorList>
    </citation>
    <scope>NUCLEOTIDE SEQUENCE</scope>
    <source>
        <strain evidence="7">VT162</strain>
    </source>
</reference>
<evidence type="ECO:0000256" key="2">
    <source>
        <dbReference type="ARBA" id="ARBA00006868"/>
    </source>
</evidence>
<dbReference type="GO" id="GO:0045116">
    <property type="term" value="P:protein neddylation"/>
    <property type="evidence" value="ECO:0007669"/>
    <property type="project" value="UniProtKB-UniRule"/>
</dbReference>
<evidence type="ECO:0000313" key="7">
    <source>
        <dbReference type="EMBL" id="KAJ3477723.1"/>
    </source>
</evidence>
<evidence type="ECO:0000256" key="3">
    <source>
        <dbReference type="ARBA" id="ARBA00022786"/>
    </source>
</evidence>
<feature type="domain" description="THIF-type NAD/FAD binding fold" evidence="6">
    <location>
        <begin position="18"/>
        <end position="135"/>
    </location>
</feature>
<gene>
    <name evidence="7" type="ORF">NLI96_g10270</name>
</gene>
<dbReference type="EMBL" id="JANAWD010000570">
    <property type="protein sequence ID" value="KAJ3477723.1"/>
    <property type="molecule type" value="Genomic_DNA"/>
</dbReference>
<sequence length="543" mass="59778">MIGSFGMRDSIVHTGSDQQTIYRLWAASGQSALESSRILMLSSSATSTAIMKNLVLPGIGHFTLLDSTTVQPADAGNNFFLNGFLSVGKSRAEEALPLLNELNDSVNGAAVVKSVEQVLETEEGREWIRSFTLVIAHNPLKGTLETLSRLLWEDPANPPLMVVRSAGFLADFYIQFHEHCIIEPHSETAPSLRLTKPFPALQQWADSLDYKAVDPTEHAHIPFVVILIKEADKWRAEHDGNFPKTSAEKDAFKARIRALQLKLDEENFEEAEAQAVRLWREVGVPSDISSLFSLSPLEDPPQAPSSQQAQHSPSHSVAANGVPRQQHNAIFHALLRTLEKFVADPEGSGCLPLTSTLPDMKTDTESYVKLQRLYKNRSREENARFKELLKVQYPDLQIDESLVDLFVKNAHHIKLLRGKRWGAWEEDRASVGSALEFMTRETATHLALSALSTLQSKGIDVTVGALTAEIQQYVGLGVELPGEVEVAVGEVARSPTADLPNTAAFLGGMIAQEAIKMITKQYVPVNGYCVVDLVDTWTGIVGQ</sequence>
<evidence type="ECO:0000256" key="4">
    <source>
        <dbReference type="PIRNR" id="PIRNR039099"/>
    </source>
</evidence>
<name>A0AAD5UYJ5_9APHY</name>
<organism evidence="7 8">
    <name type="scientific">Meripilus lineatus</name>
    <dbReference type="NCBI Taxonomy" id="2056292"/>
    <lineage>
        <taxon>Eukaryota</taxon>
        <taxon>Fungi</taxon>
        <taxon>Dikarya</taxon>
        <taxon>Basidiomycota</taxon>
        <taxon>Agaricomycotina</taxon>
        <taxon>Agaricomycetes</taxon>
        <taxon>Polyporales</taxon>
        <taxon>Meripilaceae</taxon>
        <taxon>Meripilus</taxon>
    </lineage>
</organism>
<dbReference type="SUPFAM" id="SSF69572">
    <property type="entry name" value="Activating enzymes of the ubiquitin-like proteins"/>
    <property type="match status" value="1"/>
</dbReference>
<comment type="function">
    <text evidence="4">Regulatory subunit of the dimeric UBA3-ULA1 E1 enzyme.</text>
</comment>
<proteinExistence type="inferred from homology"/>
<evidence type="ECO:0000256" key="1">
    <source>
        <dbReference type="ARBA" id="ARBA00005032"/>
    </source>
</evidence>
<dbReference type="PANTHER" id="PTHR10953">
    <property type="entry name" value="UBIQUITIN-ACTIVATING ENZYME E1"/>
    <property type="match status" value="1"/>
</dbReference>
<dbReference type="InterPro" id="IPR000594">
    <property type="entry name" value="ThiF_NAD_FAD-bd"/>
</dbReference>
<accession>A0AAD5UYJ5</accession>
<feature type="region of interest" description="Disordered" evidence="5">
    <location>
        <begin position="293"/>
        <end position="319"/>
    </location>
</feature>
<dbReference type="Proteomes" id="UP001212997">
    <property type="component" value="Unassembled WGS sequence"/>
</dbReference>
<protein>
    <recommendedName>
        <fullName evidence="4">NEDD8-activating enzyme E1 regulatory subunit</fullName>
    </recommendedName>
</protein>
<comment type="caution">
    <text evidence="7">The sequence shown here is derived from an EMBL/GenBank/DDBJ whole genome shotgun (WGS) entry which is preliminary data.</text>
</comment>
<evidence type="ECO:0000259" key="6">
    <source>
        <dbReference type="Pfam" id="PF00899"/>
    </source>
</evidence>
<keyword evidence="8" id="KW-1185">Reference proteome</keyword>
<evidence type="ECO:0000256" key="5">
    <source>
        <dbReference type="SAM" id="MobiDB-lite"/>
    </source>
</evidence>
<dbReference type="GO" id="GO:0005737">
    <property type="term" value="C:cytoplasm"/>
    <property type="evidence" value="ECO:0007669"/>
    <property type="project" value="TreeGrafter"/>
</dbReference>
<dbReference type="InterPro" id="IPR030667">
    <property type="entry name" value="APP-BP1"/>
</dbReference>
<dbReference type="InterPro" id="IPR035985">
    <property type="entry name" value="Ubiquitin-activating_enz"/>
</dbReference>
<keyword evidence="3 4" id="KW-0833">Ubl conjugation pathway</keyword>
<comment type="pathway">
    <text evidence="1 4">Protein modification; protein neddylation.</text>
</comment>
<dbReference type="GO" id="GO:0019781">
    <property type="term" value="F:NEDD8 activating enzyme activity"/>
    <property type="evidence" value="ECO:0007669"/>
    <property type="project" value="UniProtKB-UniRule"/>
</dbReference>
<dbReference type="InterPro" id="IPR045886">
    <property type="entry name" value="ThiF/MoeB/HesA"/>
</dbReference>
<comment type="similarity">
    <text evidence="2 4">Belongs to the ubiquitin-activating E1 family. ULA1 subfamily.</text>
</comment>
<dbReference type="PANTHER" id="PTHR10953:SF29">
    <property type="entry name" value="NEDD8-ACTIVATING ENZYME E1 REGULATORY SUBUNIT"/>
    <property type="match status" value="1"/>
</dbReference>
<dbReference type="Gene3D" id="3.40.50.720">
    <property type="entry name" value="NAD(P)-binding Rossmann-like Domain"/>
    <property type="match status" value="2"/>
</dbReference>
<dbReference type="PIRSF" id="PIRSF039099">
    <property type="entry name" value="APP-BP1"/>
    <property type="match status" value="1"/>
</dbReference>
<feature type="compositionally biased region" description="Low complexity" evidence="5">
    <location>
        <begin position="304"/>
        <end position="319"/>
    </location>
</feature>